<accession>A0ABD0UNB6</accession>
<keyword evidence="3" id="KW-1185">Reference proteome</keyword>
<dbReference type="EMBL" id="JANQDX010000013">
    <property type="protein sequence ID" value="KAL0914130.1"/>
    <property type="molecule type" value="Genomic_DNA"/>
</dbReference>
<feature type="compositionally biased region" description="Basic and acidic residues" evidence="1">
    <location>
        <begin position="44"/>
        <end position="54"/>
    </location>
</feature>
<organism evidence="2 3">
    <name type="scientific">Dendrobium thyrsiflorum</name>
    <name type="common">Pinecone-like raceme dendrobium</name>
    <name type="synonym">Orchid</name>
    <dbReference type="NCBI Taxonomy" id="117978"/>
    <lineage>
        <taxon>Eukaryota</taxon>
        <taxon>Viridiplantae</taxon>
        <taxon>Streptophyta</taxon>
        <taxon>Embryophyta</taxon>
        <taxon>Tracheophyta</taxon>
        <taxon>Spermatophyta</taxon>
        <taxon>Magnoliopsida</taxon>
        <taxon>Liliopsida</taxon>
        <taxon>Asparagales</taxon>
        <taxon>Orchidaceae</taxon>
        <taxon>Epidendroideae</taxon>
        <taxon>Malaxideae</taxon>
        <taxon>Dendrobiinae</taxon>
        <taxon>Dendrobium</taxon>
    </lineage>
</organism>
<proteinExistence type="predicted"/>
<dbReference type="Proteomes" id="UP001552299">
    <property type="component" value="Unassembled WGS sequence"/>
</dbReference>
<evidence type="ECO:0000256" key="1">
    <source>
        <dbReference type="SAM" id="MobiDB-lite"/>
    </source>
</evidence>
<comment type="caution">
    <text evidence="2">The sequence shown here is derived from an EMBL/GenBank/DDBJ whole genome shotgun (WGS) entry which is preliminary data.</text>
</comment>
<evidence type="ECO:0000313" key="2">
    <source>
        <dbReference type="EMBL" id="KAL0914130.1"/>
    </source>
</evidence>
<feature type="compositionally biased region" description="Basic and acidic residues" evidence="1">
    <location>
        <begin position="66"/>
        <end position="104"/>
    </location>
</feature>
<name>A0ABD0UNB6_DENTH</name>
<gene>
    <name evidence="2" type="ORF">M5K25_017638</name>
</gene>
<dbReference type="AlphaFoldDB" id="A0ABD0UNB6"/>
<evidence type="ECO:0000313" key="3">
    <source>
        <dbReference type="Proteomes" id="UP001552299"/>
    </source>
</evidence>
<reference evidence="2 3" key="1">
    <citation type="journal article" date="2024" name="Plant Biotechnol. J.">
        <title>Dendrobium thyrsiflorum genome and its molecular insights into genes involved in important horticultural traits.</title>
        <authorList>
            <person name="Chen B."/>
            <person name="Wang J.Y."/>
            <person name="Zheng P.J."/>
            <person name="Li K.L."/>
            <person name="Liang Y.M."/>
            <person name="Chen X.F."/>
            <person name="Zhang C."/>
            <person name="Zhao X."/>
            <person name="He X."/>
            <person name="Zhang G.Q."/>
            <person name="Liu Z.J."/>
            <person name="Xu Q."/>
        </authorList>
    </citation>
    <scope>NUCLEOTIDE SEQUENCE [LARGE SCALE GENOMIC DNA]</scope>
    <source>
        <strain evidence="2">GZMU011</strain>
    </source>
</reference>
<feature type="region of interest" description="Disordered" evidence="1">
    <location>
        <begin position="16"/>
        <end position="115"/>
    </location>
</feature>
<protein>
    <submittedName>
        <fullName evidence="2">Uncharacterized protein</fullName>
    </submittedName>
</protein>
<sequence>MDGNFSSLGEMLKKFLEGQPKMASSKAREAFGNPGSGKNSNPIRQREDQEVNTRKEKKRIPLLEPIFREEPGRGYGEKRENVEHEQRGAEFERRGAEFERERGNHDRRRAKTERRGVYYDPRGAEFERRM</sequence>